<name>A0A3N3DW05_9VIBR</name>
<organism evidence="1 2">
    <name type="scientific">Vibrio ponticus</name>
    <dbReference type="NCBI Taxonomy" id="265668"/>
    <lineage>
        <taxon>Bacteria</taxon>
        <taxon>Pseudomonadati</taxon>
        <taxon>Pseudomonadota</taxon>
        <taxon>Gammaproteobacteria</taxon>
        <taxon>Vibrionales</taxon>
        <taxon>Vibrionaceae</taxon>
        <taxon>Vibrio</taxon>
    </lineage>
</organism>
<protein>
    <submittedName>
        <fullName evidence="1">Uncharacterized protein</fullName>
    </submittedName>
</protein>
<dbReference type="Proteomes" id="UP000278792">
    <property type="component" value="Unassembled WGS sequence"/>
</dbReference>
<evidence type="ECO:0000313" key="1">
    <source>
        <dbReference type="EMBL" id="ROV58694.1"/>
    </source>
</evidence>
<reference evidence="1 2" key="1">
    <citation type="submission" date="2018-11" db="EMBL/GenBank/DDBJ databases">
        <title>Vibrio ponticus strain CAIM 1751 pathogenic for the snapper Lutjanus guttatus.</title>
        <authorList>
            <person name="Soto-Rodriguez S."/>
            <person name="Lozano-Olvera R."/>
            <person name="Gomez-Gil B."/>
        </authorList>
    </citation>
    <scope>NUCLEOTIDE SEQUENCE [LARGE SCALE GENOMIC DNA]</scope>
    <source>
        <strain evidence="1 2">CAIM 1751</strain>
    </source>
</reference>
<accession>A0A3N3DW05</accession>
<dbReference type="AlphaFoldDB" id="A0A3N3DW05"/>
<dbReference type="EMBL" id="RKIK01000067">
    <property type="protein sequence ID" value="ROV58694.1"/>
    <property type="molecule type" value="Genomic_DNA"/>
</dbReference>
<dbReference type="RefSeq" id="WP_123783034.1">
    <property type="nucleotide sequence ID" value="NZ_RKIK01000067.1"/>
</dbReference>
<comment type="caution">
    <text evidence="1">The sequence shown here is derived from an EMBL/GenBank/DDBJ whole genome shotgun (WGS) entry which is preliminary data.</text>
</comment>
<evidence type="ECO:0000313" key="2">
    <source>
        <dbReference type="Proteomes" id="UP000278792"/>
    </source>
</evidence>
<gene>
    <name evidence="1" type="ORF">EGH82_17370</name>
</gene>
<proteinExistence type="predicted"/>
<sequence>MPKEKFLLQRNRVPVERNPGHSATFSKAQSMTGLLSFLAKRKRRTLDIEDIMLRDHAVSAIRRFEMRELKAFRIRDASR</sequence>